<sequence>MHMGEGRAQLFDCASVSGALIWQFIQNRPSGSGVNAGGVSLSAAGSVDRLSKNLFGTRVGTWDAKSPPQAQQKHSTQKVGLNRTVRRHNEKKLHTSQTLQFIVSVAKKIFVIYGVIIRVKKMVDINKERGDVGVWPWGSASPMDGDNIRLLTVRPSGIKVTGHRRTGAGKKLKLREADPRTQLPLAGKQLRIMGNHMSLETKTVLVTLQLILFINNQTVYDPEIWDQIEVKVWDSATKNDKAVVGLLSTWRAVSEALKSHV</sequence>
<reference evidence="3" key="1">
    <citation type="journal article" date="2013" name="Nat. Genet.">
        <title>The duck genome and transcriptome provide insight into an avian influenza virus reservoir species.</title>
        <authorList>
            <person name="Huang Y."/>
            <person name="Li Y."/>
            <person name="Burt D.W."/>
            <person name="Chen H."/>
            <person name="Zhang Y."/>
            <person name="Qian W."/>
            <person name="Kim H."/>
            <person name="Gan S."/>
            <person name="Zhao Y."/>
            <person name="Li J."/>
            <person name="Yi K."/>
            <person name="Feng H."/>
            <person name="Zhu P."/>
            <person name="Li B."/>
            <person name="Liu Q."/>
            <person name="Fairley S."/>
            <person name="Magor K.E."/>
            <person name="Du Z."/>
            <person name="Hu X."/>
            <person name="Goodman L."/>
            <person name="Tafer H."/>
            <person name="Vignal A."/>
            <person name="Lee T."/>
            <person name="Kim K.W."/>
            <person name="Sheng Z."/>
            <person name="An Y."/>
            <person name="Searle S."/>
            <person name="Herrero J."/>
            <person name="Groenen M.A."/>
            <person name="Crooijmans R.P."/>
            <person name="Faraut T."/>
            <person name="Cai Q."/>
            <person name="Webster R.G."/>
            <person name="Aldridge J.R."/>
            <person name="Warren W.C."/>
            <person name="Bartschat S."/>
            <person name="Kehr S."/>
            <person name="Marz M."/>
            <person name="Stadler P.F."/>
            <person name="Smith J."/>
            <person name="Kraus R.H."/>
            <person name="Zhao Y."/>
            <person name="Ren L."/>
            <person name="Fei J."/>
            <person name="Morisson M."/>
            <person name="Kaiser P."/>
            <person name="Griffin D.K."/>
            <person name="Rao M."/>
            <person name="Pitel F."/>
            <person name="Wang J."/>
            <person name="Li N."/>
        </authorList>
    </citation>
    <scope>NUCLEOTIDE SEQUENCE [LARGE SCALE GENOMIC DNA]</scope>
</reference>
<accession>R0K3P8</accession>
<feature type="compositionally biased region" description="Polar residues" evidence="1">
    <location>
        <begin position="68"/>
        <end position="79"/>
    </location>
</feature>
<evidence type="ECO:0000313" key="3">
    <source>
        <dbReference type="Proteomes" id="UP000296049"/>
    </source>
</evidence>
<name>R0K3P8_ANAPL</name>
<protein>
    <submittedName>
        <fullName evidence="2">Uncharacterized protein</fullName>
    </submittedName>
</protein>
<dbReference type="Proteomes" id="UP000296049">
    <property type="component" value="Unassembled WGS sequence"/>
</dbReference>
<dbReference type="AlphaFoldDB" id="R0K3P8"/>
<dbReference type="EMBL" id="KB742764">
    <property type="protein sequence ID" value="EOB04691.1"/>
    <property type="molecule type" value="Genomic_DNA"/>
</dbReference>
<evidence type="ECO:0000256" key="1">
    <source>
        <dbReference type="SAM" id="MobiDB-lite"/>
    </source>
</evidence>
<keyword evidence="3" id="KW-1185">Reference proteome</keyword>
<feature type="region of interest" description="Disordered" evidence="1">
    <location>
        <begin position="61"/>
        <end position="80"/>
    </location>
</feature>
<gene>
    <name evidence="2" type="ORF">Anapl_04998</name>
</gene>
<evidence type="ECO:0000313" key="2">
    <source>
        <dbReference type="EMBL" id="EOB04691.1"/>
    </source>
</evidence>
<proteinExistence type="predicted"/>
<organism evidence="2 3">
    <name type="scientific">Anas platyrhynchos</name>
    <name type="common">Mallard</name>
    <name type="synonym">Anas boschas</name>
    <dbReference type="NCBI Taxonomy" id="8839"/>
    <lineage>
        <taxon>Eukaryota</taxon>
        <taxon>Metazoa</taxon>
        <taxon>Chordata</taxon>
        <taxon>Craniata</taxon>
        <taxon>Vertebrata</taxon>
        <taxon>Euteleostomi</taxon>
        <taxon>Archelosauria</taxon>
        <taxon>Archosauria</taxon>
        <taxon>Dinosauria</taxon>
        <taxon>Saurischia</taxon>
        <taxon>Theropoda</taxon>
        <taxon>Coelurosauria</taxon>
        <taxon>Aves</taxon>
        <taxon>Neognathae</taxon>
        <taxon>Galloanserae</taxon>
        <taxon>Anseriformes</taxon>
        <taxon>Anatidae</taxon>
        <taxon>Anatinae</taxon>
        <taxon>Anas</taxon>
    </lineage>
</organism>